<evidence type="ECO:0000256" key="10">
    <source>
        <dbReference type="ARBA" id="ARBA00031367"/>
    </source>
</evidence>
<dbReference type="EMBL" id="SWLG01000035">
    <property type="protein sequence ID" value="TLS34939.1"/>
    <property type="molecule type" value="Genomic_DNA"/>
</dbReference>
<dbReference type="GO" id="GO:0005829">
    <property type="term" value="C:cytosol"/>
    <property type="evidence" value="ECO:0007669"/>
    <property type="project" value="TreeGrafter"/>
</dbReference>
<name>A0A5R9EWC2_9BACL</name>
<keyword evidence="9" id="KW-0413">Isomerase</keyword>
<dbReference type="EC" id="5.1.3.2" evidence="5"/>
<comment type="similarity">
    <text evidence="4">Belongs to the NAD(P)-dependent epimerase/dehydratase family.</text>
</comment>
<comment type="caution">
    <text evidence="13">The sequence shown here is derived from an EMBL/GenBank/DDBJ whole genome shotgun (WGS) entry which is preliminary data.</text>
</comment>
<protein>
    <recommendedName>
        <fullName evidence="6">UDP-glucose 4-epimerase</fullName>
        <ecNumber evidence="5">5.1.3.2</ecNumber>
    </recommendedName>
    <alternativeName>
        <fullName evidence="11">Galactowaldenase</fullName>
    </alternativeName>
    <alternativeName>
        <fullName evidence="10">UDP-galactose 4-epimerase</fullName>
    </alternativeName>
</protein>
<evidence type="ECO:0000256" key="11">
    <source>
        <dbReference type="ARBA" id="ARBA00033067"/>
    </source>
</evidence>
<dbReference type="InterPro" id="IPR036291">
    <property type="entry name" value="NAD(P)-bd_dom_sf"/>
</dbReference>
<evidence type="ECO:0000256" key="3">
    <source>
        <dbReference type="ARBA" id="ARBA00004947"/>
    </source>
</evidence>
<proteinExistence type="inferred from homology"/>
<keyword evidence="8" id="KW-0119">Carbohydrate metabolism</keyword>
<dbReference type="Proteomes" id="UP000308230">
    <property type="component" value="Unassembled WGS sequence"/>
</dbReference>
<reference evidence="13 14" key="1">
    <citation type="submission" date="2019-04" db="EMBL/GenBank/DDBJ databases">
        <title>Bacillus caeni sp. nov., a bacterium isolated from mangrove sediment.</title>
        <authorList>
            <person name="Huang H."/>
            <person name="Mo K."/>
            <person name="Hu Y."/>
        </authorList>
    </citation>
    <scope>NUCLEOTIDE SEQUENCE [LARGE SCALE GENOMIC DNA]</scope>
    <source>
        <strain evidence="13 14">HB172195</strain>
    </source>
</reference>
<keyword evidence="14" id="KW-1185">Reference proteome</keyword>
<evidence type="ECO:0000256" key="2">
    <source>
        <dbReference type="ARBA" id="ARBA00001911"/>
    </source>
</evidence>
<evidence type="ECO:0000313" key="13">
    <source>
        <dbReference type="EMBL" id="TLS34939.1"/>
    </source>
</evidence>
<keyword evidence="8" id="KW-0299">Galactose metabolism</keyword>
<evidence type="ECO:0000256" key="4">
    <source>
        <dbReference type="ARBA" id="ARBA00007637"/>
    </source>
</evidence>
<accession>A0A5R9EWC2</accession>
<keyword evidence="7" id="KW-0520">NAD</keyword>
<evidence type="ECO:0000313" key="14">
    <source>
        <dbReference type="Proteomes" id="UP000308230"/>
    </source>
</evidence>
<dbReference type="GO" id="GO:0006012">
    <property type="term" value="P:galactose metabolic process"/>
    <property type="evidence" value="ECO:0007669"/>
    <property type="project" value="UniProtKB-KW"/>
</dbReference>
<organism evidence="13 14">
    <name type="scientific">Exobacillus caeni</name>
    <dbReference type="NCBI Taxonomy" id="2574798"/>
    <lineage>
        <taxon>Bacteria</taxon>
        <taxon>Bacillati</taxon>
        <taxon>Bacillota</taxon>
        <taxon>Bacilli</taxon>
        <taxon>Bacillales</taxon>
        <taxon>Guptibacillaceae</taxon>
        <taxon>Exobacillus</taxon>
    </lineage>
</organism>
<evidence type="ECO:0000256" key="6">
    <source>
        <dbReference type="ARBA" id="ARBA00018569"/>
    </source>
</evidence>
<dbReference type="AlphaFoldDB" id="A0A5R9EWC2"/>
<dbReference type="SUPFAM" id="SSF51735">
    <property type="entry name" value="NAD(P)-binding Rossmann-fold domains"/>
    <property type="match status" value="1"/>
</dbReference>
<dbReference type="PANTHER" id="PTHR43725:SF47">
    <property type="entry name" value="UDP-GLUCOSE 4-EPIMERASE"/>
    <property type="match status" value="1"/>
</dbReference>
<dbReference type="GO" id="GO:0003978">
    <property type="term" value="F:UDP-glucose 4-epimerase activity"/>
    <property type="evidence" value="ECO:0007669"/>
    <property type="project" value="UniProtKB-EC"/>
</dbReference>
<sequence length="291" mass="33193">MKILVLGGTRFFGRRLVNQLLSEGHDVSIATRGVTEDNFGDKVGRFIIDRNDADSLEKTVENDRWDIVYDQICYSPNQAIDSCMVFDERTDKYVFTSSESVYDFSEEPLTEEDFNPFAYSILRGDQDDFSYKEGKRIAEAILMKASFPVVAVRFPIVLGADDYTNRLFYYIEQVYKEKPIFLPNIKAKLSFISSEEAASFLKWAGQNDIKGPVNACSSEVSLEQLINLIEKTVNKKATIINETTEDVYSPYALPESWVMATNKAQKAGFTFSKTEEWLPELVEKLFEGIKK</sequence>
<evidence type="ECO:0000256" key="9">
    <source>
        <dbReference type="ARBA" id="ARBA00023235"/>
    </source>
</evidence>
<evidence type="ECO:0000256" key="5">
    <source>
        <dbReference type="ARBA" id="ARBA00013189"/>
    </source>
</evidence>
<dbReference type="PANTHER" id="PTHR43725">
    <property type="entry name" value="UDP-GLUCOSE 4-EPIMERASE"/>
    <property type="match status" value="1"/>
</dbReference>
<gene>
    <name evidence="13" type="ORF">FCL54_23015</name>
</gene>
<dbReference type="InterPro" id="IPR001509">
    <property type="entry name" value="Epimerase_deHydtase"/>
</dbReference>
<comment type="pathway">
    <text evidence="3">Carbohydrate metabolism; galactose metabolism.</text>
</comment>
<comment type="catalytic activity">
    <reaction evidence="1">
        <text>UDP-alpha-D-glucose = UDP-alpha-D-galactose</text>
        <dbReference type="Rhea" id="RHEA:22168"/>
        <dbReference type="ChEBI" id="CHEBI:58885"/>
        <dbReference type="ChEBI" id="CHEBI:66914"/>
        <dbReference type="EC" id="5.1.3.2"/>
    </reaction>
</comment>
<evidence type="ECO:0000259" key="12">
    <source>
        <dbReference type="Pfam" id="PF01370"/>
    </source>
</evidence>
<feature type="domain" description="NAD-dependent epimerase/dehydratase" evidence="12">
    <location>
        <begin position="3"/>
        <end position="70"/>
    </location>
</feature>
<dbReference type="OrthoDB" id="9809586at2"/>
<evidence type="ECO:0000256" key="8">
    <source>
        <dbReference type="ARBA" id="ARBA00023144"/>
    </source>
</evidence>
<dbReference type="RefSeq" id="WP_138129645.1">
    <property type="nucleotide sequence ID" value="NZ_SWLG01000035.1"/>
</dbReference>
<evidence type="ECO:0000256" key="7">
    <source>
        <dbReference type="ARBA" id="ARBA00023027"/>
    </source>
</evidence>
<dbReference type="Pfam" id="PF01370">
    <property type="entry name" value="Epimerase"/>
    <property type="match status" value="1"/>
</dbReference>
<comment type="cofactor">
    <cofactor evidence="2">
        <name>NAD(+)</name>
        <dbReference type="ChEBI" id="CHEBI:57540"/>
    </cofactor>
</comment>
<dbReference type="Gene3D" id="3.40.50.720">
    <property type="entry name" value="NAD(P)-binding Rossmann-like Domain"/>
    <property type="match status" value="1"/>
</dbReference>
<evidence type="ECO:0000256" key="1">
    <source>
        <dbReference type="ARBA" id="ARBA00000083"/>
    </source>
</evidence>